<dbReference type="InterPro" id="IPR013325">
    <property type="entry name" value="RNA_pol_sigma_r2"/>
</dbReference>
<sequence>MSTLEFSQAFNGLESILFSFAMKLTRNREDAKDLMQETAMRAYRHREKFTVGTNFKSWCSTIMRNTFINQYRKKKLRRNVNEPIESFLFAVENKNVIPNRGEMNIRMKEYKTIFGDIGKIYSVPFLMFYKGYEYKEIASHLEIPIGTVKSRIFLARKKLRDLIKERYGVRPDHNG</sequence>
<dbReference type="STRING" id="1524460.IX84_00685"/>
<dbReference type="InterPro" id="IPR007627">
    <property type="entry name" value="RNA_pol_sigma70_r2"/>
</dbReference>
<evidence type="ECO:0000256" key="2">
    <source>
        <dbReference type="ARBA" id="ARBA00023015"/>
    </source>
</evidence>
<dbReference type="PANTHER" id="PTHR43133:SF25">
    <property type="entry name" value="RNA POLYMERASE SIGMA FACTOR RFAY-RELATED"/>
    <property type="match status" value="1"/>
</dbReference>
<dbReference type="CDD" id="cd06171">
    <property type="entry name" value="Sigma70_r4"/>
    <property type="match status" value="1"/>
</dbReference>
<organism evidence="7 8">
    <name type="scientific">Phaeodactylibacter xiamenensis</name>
    <dbReference type="NCBI Taxonomy" id="1524460"/>
    <lineage>
        <taxon>Bacteria</taxon>
        <taxon>Pseudomonadati</taxon>
        <taxon>Bacteroidota</taxon>
        <taxon>Saprospiria</taxon>
        <taxon>Saprospirales</taxon>
        <taxon>Haliscomenobacteraceae</taxon>
        <taxon>Phaeodactylibacter</taxon>
    </lineage>
</organism>
<dbReference type="InterPro" id="IPR014284">
    <property type="entry name" value="RNA_pol_sigma-70_dom"/>
</dbReference>
<evidence type="ECO:0000256" key="4">
    <source>
        <dbReference type="ARBA" id="ARBA00023163"/>
    </source>
</evidence>
<keyword evidence="4" id="KW-0804">Transcription</keyword>
<accession>A0A098SGA7</accession>
<dbReference type="SUPFAM" id="SSF88659">
    <property type="entry name" value="Sigma3 and sigma4 domains of RNA polymerase sigma factors"/>
    <property type="match status" value="1"/>
</dbReference>
<evidence type="ECO:0000256" key="3">
    <source>
        <dbReference type="ARBA" id="ARBA00023082"/>
    </source>
</evidence>
<gene>
    <name evidence="7" type="ORF">IX84_00685</name>
</gene>
<dbReference type="PANTHER" id="PTHR43133">
    <property type="entry name" value="RNA POLYMERASE ECF-TYPE SIGMA FACTO"/>
    <property type="match status" value="1"/>
</dbReference>
<dbReference type="AlphaFoldDB" id="A0A098SGA7"/>
<name>A0A098SGA7_9BACT</name>
<dbReference type="GO" id="GO:0006352">
    <property type="term" value="P:DNA-templated transcription initiation"/>
    <property type="evidence" value="ECO:0007669"/>
    <property type="project" value="InterPro"/>
</dbReference>
<dbReference type="Gene3D" id="1.10.10.10">
    <property type="entry name" value="Winged helix-like DNA-binding domain superfamily/Winged helix DNA-binding domain"/>
    <property type="match status" value="1"/>
</dbReference>
<dbReference type="InterPro" id="IPR039425">
    <property type="entry name" value="RNA_pol_sigma-70-like"/>
</dbReference>
<dbReference type="NCBIfam" id="TIGR02937">
    <property type="entry name" value="sigma70-ECF"/>
    <property type="match status" value="1"/>
</dbReference>
<protein>
    <recommendedName>
        <fullName evidence="9">RNA polymerase sigma factor</fullName>
    </recommendedName>
</protein>
<dbReference type="GO" id="GO:0016987">
    <property type="term" value="F:sigma factor activity"/>
    <property type="evidence" value="ECO:0007669"/>
    <property type="project" value="UniProtKB-KW"/>
</dbReference>
<dbReference type="Proteomes" id="UP000029736">
    <property type="component" value="Unassembled WGS sequence"/>
</dbReference>
<proteinExistence type="inferred from homology"/>
<dbReference type="EMBL" id="JPOS01000002">
    <property type="protein sequence ID" value="KGE89857.1"/>
    <property type="molecule type" value="Genomic_DNA"/>
</dbReference>
<dbReference type="Pfam" id="PF04542">
    <property type="entry name" value="Sigma70_r2"/>
    <property type="match status" value="1"/>
</dbReference>
<feature type="domain" description="RNA polymerase sigma factor 70 region 4 type 2" evidence="6">
    <location>
        <begin position="122"/>
        <end position="159"/>
    </location>
</feature>
<dbReference type="RefSeq" id="WP_044215656.1">
    <property type="nucleotide sequence ID" value="NZ_CAKZLC010000265.1"/>
</dbReference>
<evidence type="ECO:0000259" key="6">
    <source>
        <dbReference type="Pfam" id="PF08281"/>
    </source>
</evidence>
<dbReference type="InterPro" id="IPR036388">
    <property type="entry name" value="WH-like_DNA-bd_sf"/>
</dbReference>
<dbReference type="InterPro" id="IPR013324">
    <property type="entry name" value="RNA_pol_sigma_r3/r4-like"/>
</dbReference>
<comment type="caution">
    <text evidence="7">The sequence shown here is derived from an EMBL/GenBank/DDBJ whole genome shotgun (WGS) entry which is preliminary data.</text>
</comment>
<keyword evidence="3" id="KW-0731">Sigma factor</keyword>
<evidence type="ECO:0000313" key="7">
    <source>
        <dbReference type="EMBL" id="KGE89857.1"/>
    </source>
</evidence>
<evidence type="ECO:0000259" key="5">
    <source>
        <dbReference type="Pfam" id="PF04542"/>
    </source>
</evidence>
<dbReference type="OrthoDB" id="9803470at2"/>
<keyword evidence="2" id="KW-0805">Transcription regulation</keyword>
<dbReference type="Gene3D" id="1.10.1740.10">
    <property type="match status" value="1"/>
</dbReference>
<dbReference type="Pfam" id="PF08281">
    <property type="entry name" value="Sigma70_r4_2"/>
    <property type="match status" value="1"/>
</dbReference>
<feature type="domain" description="RNA polymerase sigma-70 region 2" evidence="5">
    <location>
        <begin position="17"/>
        <end position="75"/>
    </location>
</feature>
<dbReference type="GO" id="GO:0003677">
    <property type="term" value="F:DNA binding"/>
    <property type="evidence" value="ECO:0007669"/>
    <property type="project" value="InterPro"/>
</dbReference>
<reference evidence="7 8" key="1">
    <citation type="journal article" date="2014" name="Int. J. Syst. Evol. Microbiol.">
        <title>Phaeodactylibacter xiamenensis gen. nov., sp. nov., a member of the family Saprospiraceae isolated from the marine alga Phaeodactylum tricornutum.</title>
        <authorList>
            <person name="Chen Z.Jr."/>
            <person name="Lei X."/>
            <person name="Lai Q."/>
            <person name="Li Y."/>
            <person name="Zhang B."/>
            <person name="Zhang J."/>
            <person name="Zhang H."/>
            <person name="Yang L."/>
            <person name="Zheng W."/>
            <person name="Tian Y."/>
            <person name="Yu Z."/>
            <person name="Xu H.Jr."/>
            <person name="Zheng T."/>
        </authorList>
    </citation>
    <scope>NUCLEOTIDE SEQUENCE [LARGE SCALE GENOMIC DNA]</scope>
    <source>
        <strain evidence="7 8">KD52</strain>
    </source>
</reference>
<evidence type="ECO:0008006" key="9">
    <source>
        <dbReference type="Google" id="ProtNLM"/>
    </source>
</evidence>
<dbReference type="InterPro" id="IPR013249">
    <property type="entry name" value="RNA_pol_sigma70_r4_t2"/>
</dbReference>
<evidence type="ECO:0000256" key="1">
    <source>
        <dbReference type="ARBA" id="ARBA00010641"/>
    </source>
</evidence>
<comment type="similarity">
    <text evidence="1">Belongs to the sigma-70 factor family. ECF subfamily.</text>
</comment>
<dbReference type="SUPFAM" id="SSF88946">
    <property type="entry name" value="Sigma2 domain of RNA polymerase sigma factors"/>
    <property type="match status" value="1"/>
</dbReference>
<keyword evidence="8" id="KW-1185">Reference proteome</keyword>
<evidence type="ECO:0000313" key="8">
    <source>
        <dbReference type="Proteomes" id="UP000029736"/>
    </source>
</evidence>